<dbReference type="InterPro" id="IPR043129">
    <property type="entry name" value="ATPase_NBD"/>
</dbReference>
<proteinExistence type="predicted"/>
<sequence length="155" mass="17446">MAGSVLKLRNIQVNMRLKWVLNNNAEAARLAREGQLLFGTLDTWLIHKLYKGKRSRNAWQSNSDDIPHEINLEPDVGVLQQDPVPEPFIIEDVDVIGAQVKIHSILIATPEPRQDHTYSSVSRDTTDASEPVDFGMQKSQPVDHAETQTHEMVGQ</sequence>
<organism evidence="2 3">
    <name type="scientific">Petrolisthes manimaculis</name>
    <dbReference type="NCBI Taxonomy" id="1843537"/>
    <lineage>
        <taxon>Eukaryota</taxon>
        <taxon>Metazoa</taxon>
        <taxon>Ecdysozoa</taxon>
        <taxon>Arthropoda</taxon>
        <taxon>Crustacea</taxon>
        <taxon>Multicrustacea</taxon>
        <taxon>Malacostraca</taxon>
        <taxon>Eumalacostraca</taxon>
        <taxon>Eucarida</taxon>
        <taxon>Decapoda</taxon>
        <taxon>Pleocyemata</taxon>
        <taxon>Anomura</taxon>
        <taxon>Galatheoidea</taxon>
        <taxon>Porcellanidae</taxon>
        <taxon>Petrolisthes</taxon>
    </lineage>
</organism>
<gene>
    <name evidence="2" type="ORF">Pmani_032575</name>
</gene>
<evidence type="ECO:0000256" key="1">
    <source>
        <dbReference type="SAM" id="MobiDB-lite"/>
    </source>
</evidence>
<protein>
    <submittedName>
        <fullName evidence="2">Uncharacterized protein</fullName>
    </submittedName>
</protein>
<keyword evidence="3" id="KW-1185">Reference proteome</keyword>
<reference evidence="2" key="1">
    <citation type="submission" date="2023-11" db="EMBL/GenBank/DDBJ databases">
        <title>Genome assemblies of two species of porcelain crab, Petrolisthes cinctipes and Petrolisthes manimaculis (Anomura: Porcellanidae).</title>
        <authorList>
            <person name="Angst P."/>
        </authorList>
    </citation>
    <scope>NUCLEOTIDE SEQUENCE</scope>
    <source>
        <strain evidence="2">PB745_02</strain>
        <tissue evidence="2">Gill</tissue>
    </source>
</reference>
<dbReference type="Proteomes" id="UP001292094">
    <property type="component" value="Unassembled WGS sequence"/>
</dbReference>
<accession>A0AAE1NTB8</accession>
<comment type="caution">
    <text evidence="2">The sequence shown here is derived from an EMBL/GenBank/DDBJ whole genome shotgun (WGS) entry which is preliminary data.</text>
</comment>
<dbReference type="SUPFAM" id="SSF53067">
    <property type="entry name" value="Actin-like ATPase domain"/>
    <property type="match status" value="1"/>
</dbReference>
<evidence type="ECO:0000313" key="2">
    <source>
        <dbReference type="EMBL" id="KAK4294817.1"/>
    </source>
</evidence>
<dbReference type="EMBL" id="JAWZYT010004195">
    <property type="protein sequence ID" value="KAK4294817.1"/>
    <property type="molecule type" value="Genomic_DNA"/>
</dbReference>
<evidence type="ECO:0000313" key="3">
    <source>
        <dbReference type="Proteomes" id="UP001292094"/>
    </source>
</evidence>
<dbReference type="Gene3D" id="3.30.420.40">
    <property type="match status" value="1"/>
</dbReference>
<feature type="region of interest" description="Disordered" evidence="1">
    <location>
        <begin position="113"/>
        <end position="155"/>
    </location>
</feature>
<name>A0AAE1NTB8_9EUCA</name>
<dbReference type="AlphaFoldDB" id="A0AAE1NTB8"/>